<proteinExistence type="predicted"/>
<keyword evidence="1" id="KW-1133">Transmembrane helix</keyword>
<keyword evidence="3" id="KW-1185">Reference proteome</keyword>
<reference evidence="2 3" key="1">
    <citation type="submission" date="2019-08" db="EMBL/GenBank/DDBJ databases">
        <title>Whole genome of Aphis craccivora.</title>
        <authorList>
            <person name="Voronova N.V."/>
            <person name="Shulinski R.S."/>
            <person name="Bandarenka Y.V."/>
            <person name="Zhorov D.G."/>
            <person name="Warner D."/>
        </authorList>
    </citation>
    <scope>NUCLEOTIDE SEQUENCE [LARGE SCALE GENOMIC DNA]</scope>
    <source>
        <strain evidence="2">180601</strain>
        <tissue evidence="2">Whole Body</tissue>
    </source>
</reference>
<evidence type="ECO:0000256" key="1">
    <source>
        <dbReference type="SAM" id="Phobius"/>
    </source>
</evidence>
<accession>A0A6G0VNI0</accession>
<feature type="non-terminal residue" evidence="2">
    <location>
        <position position="1"/>
    </location>
</feature>
<keyword evidence="1" id="KW-0472">Membrane</keyword>
<evidence type="ECO:0000313" key="3">
    <source>
        <dbReference type="Proteomes" id="UP000478052"/>
    </source>
</evidence>
<dbReference type="AlphaFoldDB" id="A0A6G0VNI0"/>
<feature type="transmembrane region" description="Helical" evidence="1">
    <location>
        <begin position="238"/>
        <end position="261"/>
    </location>
</feature>
<evidence type="ECO:0000313" key="2">
    <source>
        <dbReference type="EMBL" id="KAF0703014.1"/>
    </source>
</evidence>
<sequence length="262" mass="30479">KRILTMSTVFQITQRPVIFLCKCLGIINISTTSGPDGLLTQNTNITFYSFLELTRIIAIFIITYNVQKHVLLPEKVEIYKCWVIIISAKISEKWIIKLINGIMEYDKKLTSTLTLNVIQGRPIIKKNWKLIFSCVFAYYVGTSVLTLMVLPKFRVMQLKIVPFYFIVFLSNAIDVTLVISTYFYLQNLEYRFHTLNGFWTQFQNGLTTTPIVETSWTHDEITMFVDNIRRLHAELCELLKIFSTGFGQMLVAFFLFIYISIV</sequence>
<protein>
    <submittedName>
        <fullName evidence="2">Gustatory receptor</fullName>
    </submittedName>
</protein>
<gene>
    <name evidence="2" type="ORF">FWK35_00037521</name>
</gene>
<dbReference type="Proteomes" id="UP000478052">
    <property type="component" value="Unassembled WGS sequence"/>
</dbReference>
<feature type="transmembrane region" description="Helical" evidence="1">
    <location>
        <begin position="130"/>
        <end position="150"/>
    </location>
</feature>
<keyword evidence="2" id="KW-0675">Receptor</keyword>
<organism evidence="2 3">
    <name type="scientific">Aphis craccivora</name>
    <name type="common">Cowpea aphid</name>
    <dbReference type="NCBI Taxonomy" id="307492"/>
    <lineage>
        <taxon>Eukaryota</taxon>
        <taxon>Metazoa</taxon>
        <taxon>Ecdysozoa</taxon>
        <taxon>Arthropoda</taxon>
        <taxon>Hexapoda</taxon>
        <taxon>Insecta</taxon>
        <taxon>Pterygota</taxon>
        <taxon>Neoptera</taxon>
        <taxon>Paraneoptera</taxon>
        <taxon>Hemiptera</taxon>
        <taxon>Sternorrhyncha</taxon>
        <taxon>Aphidomorpha</taxon>
        <taxon>Aphidoidea</taxon>
        <taxon>Aphididae</taxon>
        <taxon>Aphidini</taxon>
        <taxon>Aphis</taxon>
        <taxon>Aphis</taxon>
    </lineage>
</organism>
<dbReference type="EMBL" id="VUJU01014068">
    <property type="protein sequence ID" value="KAF0703014.1"/>
    <property type="molecule type" value="Genomic_DNA"/>
</dbReference>
<keyword evidence="1" id="KW-0812">Transmembrane</keyword>
<comment type="caution">
    <text evidence="2">The sequence shown here is derived from an EMBL/GenBank/DDBJ whole genome shotgun (WGS) entry which is preliminary data.</text>
</comment>
<feature type="non-terminal residue" evidence="2">
    <location>
        <position position="262"/>
    </location>
</feature>
<name>A0A6G0VNI0_APHCR</name>
<feature type="transmembrane region" description="Helical" evidence="1">
    <location>
        <begin position="162"/>
        <end position="185"/>
    </location>
</feature>